<protein>
    <recommendedName>
        <fullName evidence="4">PiggyBac transposable element-derived protein domain-containing protein</fullName>
    </recommendedName>
</protein>
<feature type="region of interest" description="Disordered" evidence="1">
    <location>
        <begin position="105"/>
        <end position="151"/>
    </location>
</feature>
<evidence type="ECO:0000313" key="3">
    <source>
        <dbReference type="Proteomes" id="UP001458880"/>
    </source>
</evidence>
<reference evidence="2 3" key="1">
    <citation type="journal article" date="2024" name="BMC Genomics">
        <title>De novo assembly and annotation of Popillia japonica's genome with initial clues to its potential as an invasive pest.</title>
        <authorList>
            <person name="Cucini C."/>
            <person name="Boschi S."/>
            <person name="Funari R."/>
            <person name="Cardaioli E."/>
            <person name="Iannotti N."/>
            <person name="Marturano G."/>
            <person name="Paoli F."/>
            <person name="Bruttini M."/>
            <person name="Carapelli A."/>
            <person name="Frati F."/>
            <person name="Nardi F."/>
        </authorList>
    </citation>
    <scope>NUCLEOTIDE SEQUENCE [LARGE SCALE GENOMIC DNA]</scope>
    <source>
        <strain evidence="2">DMR45628</strain>
    </source>
</reference>
<accession>A0AAW1L5G2</accession>
<dbReference type="EMBL" id="JASPKY010000166">
    <property type="protein sequence ID" value="KAK9728889.1"/>
    <property type="molecule type" value="Genomic_DNA"/>
</dbReference>
<keyword evidence="3" id="KW-1185">Reference proteome</keyword>
<evidence type="ECO:0008006" key="4">
    <source>
        <dbReference type="Google" id="ProtNLM"/>
    </source>
</evidence>
<proteinExistence type="predicted"/>
<comment type="caution">
    <text evidence="2">The sequence shown here is derived from an EMBL/GenBank/DDBJ whole genome shotgun (WGS) entry which is preliminary data.</text>
</comment>
<name>A0AAW1L5G2_POPJA</name>
<dbReference type="PANTHER" id="PTHR47272">
    <property type="entry name" value="DDE_TNP_1_7 DOMAIN-CONTAINING PROTEIN"/>
    <property type="match status" value="1"/>
</dbReference>
<sequence>MRGVDLLDQLIILYRIFIRSRKWTLRVAMHMIDFVLVNSWLEYKKDCAKRNVPNNSVLHLLDFRIHVAESLIKLGRNNVPNNSVLHLLDFRIHVAESLIKLGRNVEPNNRGRPSTSSSPAVVPPPRRNHVEMRPFHEIQTDRVDHMPQFDD</sequence>
<dbReference type="PANTHER" id="PTHR47272:SF2">
    <property type="entry name" value="PIGGYBAC TRANSPOSABLE ELEMENT-DERIVED PROTEIN 3-LIKE"/>
    <property type="match status" value="1"/>
</dbReference>
<organism evidence="2 3">
    <name type="scientific">Popillia japonica</name>
    <name type="common">Japanese beetle</name>
    <dbReference type="NCBI Taxonomy" id="7064"/>
    <lineage>
        <taxon>Eukaryota</taxon>
        <taxon>Metazoa</taxon>
        <taxon>Ecdysozoa</taxon>
        <taxon>Arthropoda</taxon>
        <taxon>Hexapoda</taxon>
        <taxon>Insecta</taxon>
        <taxon>Pterygota</taxon>
        <taxon>Neoptera</taxon>
        <taxon>Endopterygota</taxon>
        <taxon>Coleoptera</taxon>
        <taxon>Polyphaga</taxon>
        <taxon>Scarabaeiformia</taxon>
        <taxon>Scarabaeidae</taxon>
        <taxon>Rutelinae</taxon>
        <taxon>Popillia</taxon>
    </lineage>
</organism>
<feature type="compositionally biased region" description="Basic and acidic residues" evidence="1">
    <location>
        <begin position="128"/>
        <end position="151"/>
    </location>
</feature>
<evidence type="ECO:0000256" key="1">
    <source>
        <dbReference type="SAM" id="MobiDB-lite"/>
    </source>
</evidence>
<gene>
    <name evidence="2" type="ORF">QE152_g17023</name>
</gene>
<dbReference type="AlphaFoldDB" id="A0AAW1L5G2"/>
<dbReference type="Proteomes" id="UP001458880">
    <property type="component" value="Unassembled WGS sequence"/>
</dbReference>
<evidence type="ECO:0000313" key="2">
    <source>
        <dbReference type="EMBL" id="KAK9728889.1"/>
    </source>
</evidence>